<feature type="region of interest" description="Disordered" evidence="1">
    <location>
        <begin position="48"/>
        <end position="102"/>
    </location>
</feature>
<organism evidence="2 3">
    <name type="scientific">Dorcoceras hygrometricum</name>
    <dbReference type="NCBI Taxonomy" id="472368"/>
    <lineage>
        <taxon>Eukaryota</taxon>
        <taxon>Viridiplantae</taxon>
        <taxon>Streptophyta</taxon>
        <taxon>Embryophyta</taxon>
        <taxon>Tracheophyta</taxon>
        <taxon>Spermatophyta</taxon>
        <taxon>Magnoliopsida</taxon>
        <taxon>eudicotyledons</taxon>
        <taxon>Gunneridae</taxon>
        <taxon>Pentapetalae</taxon>
        <taxon>asterids</taxon>
        <taxon>lamiids</taxon>
        <taxon>Lamiales</taxon>
        <taxon>Gesneriaceae</taxon>
        <taxon>Didymocarpoideae</taxon>
        <taxon>Trichosporeae</taxon>
        <taxon>Loxocarpinae</taxon>
        <taxon>Dorcoceras</taxon>
    </lineage>
</organism>
<dbReference type="AlphaFoldDB" id="A0A2Z7CJ82"/>
<sequence>MSTKCFNAPELVKEDLLCYFGFSRKRVELVGDLADRMGKAAMLKSLKGRQEQGEGFSGTFSSQRSSKGKRKVLQSGEKEARRQNKKRASTPKERPLINPEAPSIECKPTKELRFRSRTRLDVDQTVKPLKGQFPRGTRRSQAPSRQLVNAQLSNIKSHTTRKCFYKADKVQQSTLAISSFSMVVDCFTFL</sequence>
<gene>
    <name evidence="2" type="ORF">F511_30298</name>
</gene>
<evidence type="ECO:0000313" key="2">
    <source>
        <dbReference type="EMBL" id="KZV44594.1"/>
    </source>
</evidence>
<evidence type="ECO:0000256" key="1">
    <source>
        <dbReference type="SAM" id="MobiDB-lite"/>
    </source>
</evidence>
<protein>
    <submittedName>
        <fullName evidence="2">Uncharacterized protein</fullName>
    </submittedName>
</protein>
<dbReference type="EMBL" id="KQ996670">
    <property type="protein sequence ID" value="KZV44594.1"/>
    <property type="molecule type" value="Genomic_DNA"/>
</dbReference>
<dbReference type="Proteomes" id="UP000250235">
    <property type="component" value="Unassembled WGS sequence"/>
</dbReference>
<name>A0A2Z7CJ82_9LAMI</name>
<accession>A0A2Z7CJ82</accession>
<reference evidence="2 3" key="1">
    <citation type="journal article" date="2015" name="Proc. Natl. Acad. Sci. U.S.A.">
        <title>The resurrection genome of Boea hygrometrica: A blueprint for survival of dehydration.</title>
        <authorList>
            <person name="Xiao L."/>
            <person name="Yang G."/>
            <person name="Zhang L."/>
            <person name="Yang X."/>
            <person name="Zhao S."/>
            <person name="Ji Z."/>
            <person name="Zhou Q."/>
            <person name="Hu M."/>
            <person name="Wang Y."/>
            <person name="Chen M."/>
            <person name="Xu Y."/>
            <person name="Jin H."/>
            <person name="Xiao X."/>
            <person name="Hu G."/>
            <person name="Bao F."/>
            <person name="Hu Y."/>
            <person name="Wan P."/>
            <person name="Li L."/>
            <person name="Deng X."/>
            <person name="Kuang T."/>
            <person name="Xiang C."/>
            <person name="Zhu J.K."/>
            <person name="Oliver M.J."/>
            <person name="He Y."/>
        </authorList>
    </citation>
    <scope>NUCLEOTIDE SEQUENCE [LARGE SCALE GENOMIC DNA]</scope>
    <source>
        <strain evidence="3">cv. XS01</strain>
    </source>
</reference>
<proteinExistence type="predicted"/>
<evidence type="ECO:0000313" key="3">
    <source>
        <dbReference type="Proteomes" id="UP000250235"/>
    </source>
</evidence>
<keyword evidence="3" id="KW-1185">Reference proteome</keyword>